<comment type="caution">
    <text evidence="3">The sequence shown here is derived from an EMBL/GenBank/DDBJ whole genome shotgun (WGS) entry which is preliminary data.</text>
</comment>
<dbReference type="OrthoDB" id="118834at2"/>
<name>A0A103E1L8_9BURK</name>
<feature type="signal peptide" evidence="1">
    <location>
        <begin position="1"/>
        <end position="34"/>
    </location>
</feature>
<dbReference type="AlphaFoldDB" id="A0A103E1L8"/>
<dbReference type="Pfam" id="PF13924">
    <property type="entry name" value="Lipocalin_5"/>
    <property type="match status" value="1"/>
</dbReference>
<protein>
    <submittedName>
        <fullName evidence="3">Lipocalin-like domain protein</fullName>
    </submittedName>
</protein>
<keyword evidence="4" id="KW-1185">Reference proteome</keyword>
<gene>
    <name evidence="3" type="ORF">WS67_13675</name>
</gene>
<evidence type="ECO:0000259" key="2">
    <source>
        <dbReference type="Pfam" id="PF13924"/>
    </source>
</evidence>
<keyword evidence="1" id="KW-0732">Signal</keyword>
<dbReference type="Proteomes" id="UP000062788">
    <property type="component" value="Unassembled WGS sequence"/>
</dbReference>
<reference evidence="3 4" key="1">
    <citation type="submission" date="2015-11" db="EMBL/GenBank/DDBJ databases">
        <title>Expanding the genomic diversity of Burkholderia species for the development of highly accurate diagnostics.</title>
        <authorList>
            <person name="Sahl J."/>
            <person name="Keim P."/>
            <person name="Wagner D."/>
        </authorList>
    </citation>
    <scope>NUCLEOTIDE SEQUENCE [LARGE SCALE GENOMIC DNA]</scope>
    <source>
        <strain evidence="3 4">TSV85</strain>
    </source>
</reference>
<feature type="domain" description="Lipocalin-like" evidence="2">
    <location>
        <begin position="38"/>
        <end position="154"/>
    </location>
</feature>
<dbReference type="InterPro" id="IPR024311">
    <property type="entry name" value="Lipocalin-like"/>
</dbReference>
<evidence type="ECO:0000313" key="3">
    <source>
        <dbReference type="EMBL" id="KVE26658.1"/>
    </source>
</evidence>
<dbReference type="EMBL" id="LOWA01000032">
    <property type="protein sequence ID" value="KVE26658.1"/>
    <property type="molecule type" value="Genomic_DNA"/>
</dbReference>
<sequence length="171" mass="18367">MTNAGSLIRLAMKLACAGAMLAMPVISVAGGASASLAGTWALVAADVEHPDGTRGRDYGAAPSGLLMIDRAGRYSLQIFKAERARFGSGDKRSATEAEYKDAVMGSSTHFGTLEIDPASHTLVFHIQHASFPNWEGEQQKRTYELNGDELSYRVVARPNGDVPISVWKRVD</sequence>
<evidence type="ECO:0000313" key="4">
    <source>
        <dbReference type="Proteomes" id="UP000062788"/>
    </source>
</evidence>
<proteinExistence type="predicted"/>
<organism evidence="3 4">
    <name type="scientific">Burkholderia singularis</name>
    <dbReference type="NCBI Taxonomy" id="1503053"/>
    <lineage>
        <taxon>Bacteria</taxon>
        <taxon>Pseudomonadati</taxon>
        <taxon>Pseudomonadota</taxon>
        <taxon>Betaproteobacteria</taxon>
        <taxon>Burkholderiales</taxon>
        <taxon>Burkholderiaceae</taxon>
        <taxon>Burkholderia</taxon>
        <taxon>pseudomallei group</taxon>
    </lineage>
</organism>
<evidence type="ECO:0000256" key="1">
    <source>
        <dbReference type="SAM" id="SignalP"/>
    </source>
</evidence>
<accession>A0A103E1L8</accession>
<dbReference type="RefSeq" id="WP_059517151.1">
    <property type="nucleotide sequence ID" value="NZ_LOWA01000032.1"/>
</dbReference>
<feature type="chain" id="PRO_5007114349" evidence="1">
    <location>
        <begin position="35"/>
        <end position="171"/>
    </location>
</feature>